<keyword evidence="8" id="KW-0406">Ion transport</keyword>
<keyword evidence="3" id="KW-0813">Transport</keyword>
<comment type="similarity">
    <text evidence="2">Belongs to the monovalent cation:proton antiporter 2 (CPA2) transporter (TC 2.A.37) family.</text>
</comment>
<sequence>MEEYKFLLDIAIILAMTKSFSLVSKKFNMPPVVGALIAGIILGPVVLNVVSPSDSVLNLAEVGVVVLMFQAGLETDIDELKKSGIPAFVIALCGVLIPLIMGAVLSVIYGNNIMESIFIGVILTATSVSITVEALQDMGHLKGRVGTAILGAAIIDDILGIVLLSIMTSLGGASGFHIQAILKILIQMAAFFAISIIGGVGIKKFFEWLSTYKNPEIERHRRRVPVFALAFCLALAFLAEVFGIADITGAYLAGIILCRLPERFYIYNKIEVLSYMLITPVFFASIGLNVNIHGMTQTLIIFTIILCVIAVISKIAGCVFGALLCKYTKRESVQIGAGMVCRGEVALIVAQKGISVGLLSEIFFAPVVIMVLVTTLLSPIILKMLFAK</sequence>
<dbReference type="AlphaFoldDB" id="A0A173UET3"/>
<feature type="transmembrane region" description="Helical" evidence="11">
    <location>
        <begin position="31"/>
        <end position="50"/>
    </location>
</feature>
<keyword evidence="6 11" id="KW-1133">Transmembrane helix</keyword>
<proteinExistence type="inferred from homology"/>
<evidence type="ECO:0000256" key="5">
    <source>
        <dbReference type="ARBA" id="ARBA00022692"/>
    </source>
</evidence>
<dbReference type="RefSeq" id="WP_044921158.1">
    <property type="nucleotide sequence ID" value="NZ_CYXT01000026.1"/>
</dbReference>
<accession>A0A173UET3</accession>
<evidence type="ECO:0000259" key="12">
    <source>
        <dbReference type="Pfam" id="PF00999"/>
    </source>
</evidence>
<evidence type="ECO:0000256" key="2">
    <source>
        <dbReference type="ARBA" id="ARBA00005551"/>
    </source>
</evidence>
<keyword evidence="9 11" id="KW-0472">Membrane</keyword>
<feature type="transmembrane region" description="Helical" evidence="11">
    <location>
        <begin position="116"/>
        <end position="135"/>
    </location>
</feature>
<evidence type="ECO:0000256" key="6">
    <source>
        <dbReference type="ARBA" id="ARBA00022989"/>
    </source>
</evidence>
<protein>
    <submittedName>
        <fullName evidence="13">Inner membrane protein ybaL</fullName>
    </submittedName>
</protein>
<dbReference type="EMBL" id="CYXT01000026">
    <property type="protein sequence ID" value="CUN13349.1"/>
    <property type="molecule type" value="Genomic_DNA"/>
</dbReference>
<feature type="transmembrane region" description="Helical" evidence="11">
    <location>
        <begin position="147"/>
        <end position="172"/>
    </location>
</feature>
<gene>
    <name evidence="13" type="primary">ybaL</name>
    <name evidence="13" type="ORF">ERS852425_02834</name>
</gene>
<dbReference type="GO" id="GO:0006814">
    <property type="term" value="P:sodium ion transport"/>
    <property type="evidence" value="ECO:0007669"/>
    <property type="project" value="UniProtKB-KW"/>
</dbReference>
<evidence type="ECO:0000313" key="14">
    <source>
        <dbReference type="Proteomes" id="UP000095598"/>
    </source>
</evidence>
<feature type="transmembrane region" description="Helical" evidence="11">
    <location>
        <begin position="56"/>
        <end position="73"/>
    </location>
</feature>
<evidence type="ECO:0000256" key="10">
    <source>
        <dbReference type="ARBA" id="ARBA00023201"/>
    </source>
</evidence>
<feature type="transmembrane region" description="Helical" evidence="11">
    <location>
        <begin position="362"/>
        <end position="382"/>
    </location>
</feature>
<evidence type="ECO:0000313" key="13">
    <source>
        <dbReference type="EMBL" id="CUN13349.1"/>
    </source>
</evidence>
<dbReference type="Gene3D" id="1.20.1530.20">
    <property type="match status" value="1"/>
</dbReference>
<feature type="transmembrane region" description="Helical" evidence="11">
    <location>
        <begin position="299"/>
        <end position="324"/>
    </location>
</feature>
<dbReference type="InterPro" id="IPR006153">
    <property type="entry name" value="Cation/H_exchanger_TM"/>
</dbReference>
<dbReference type="GO" id="GO:0015297">
    <property type="term" value="F:antiporter activity"/>
    <property type="evidence" value="ECO:0007669"/>
    <property type="project" value="UniProtKB-KW"/>
</dbReference>
<evidence type="ECO:0000256" key="9">
    <source>
        <dbReference type="ARBA" id="ARBA00023136"/>
    </source>
</evidence>
<organism evidence="13 14">
    <name type="scientific">Anaerostipes hadrus</name>
    <dbReference type="NCBI Taxonomy" id="649756"/>
    <lineage>
        <taxon>Bacteria</taxon>
        <taxon>Bacillati</taxon>
        <taxon>Bacillota</taxon>
        <taxon>Clostridia</taxon>
        <taxon>Lachnospirales</taxon>
        <taxon>Lachnospiraceae</taxon>
        <taxon>Anaerostipes</taxon>
    </lineage>
</organism>
<dbReference type="PANTHER" id="PTHR43562:SF3">
    <property type="entry name" value="SODIUM ION_PROTON EXCHANGER (EUROFUNG)"/>
    <property type="match status" value="1"/>
</dbReference>
<dbReference type="GO" id="GO:0016020">
    <property type="term" value="C:membrane"/>
    <property type="evidence" value="ECO:0007669"/>
    <property type="project" value="UniProtKB-SubCell"/>
</dbReference>
<feature type="transmembrane region" description="Helical" evidence="11">
    <location>
        <begin position="226"/>
        <end position="252"/>
    </location>
</feature>
<evidence type="ECO:0000256" key="4">
    <source>
        <dbReference type="ARBA" id="ARBA00022449"/>
    </source>
</evidence>
<dbReference type="GO" id="GO:1902600">
    <property type="term" value="P:proton transmembrane transport"/>
    <property type="evidence" value="ECO:0007669"/>
    <property type="project" value="InterPro"/>
</dbReference>
<keyword evidence="4" id="KW-0050">Antiport</keyword>
<evidence type="ECO:0000256" key="1">
    <source>
        <dbReference type="ARBA" id="ARBA00004141"/>
    </source>
</evidence>
<keyword evidence="5 11" id="KW-0812">Transmembrane</keyword>
<feature type="transmembrane region" description="Helical" evidence="11">
    <location>
        <begin position="85"/>
        <end position="110"/>
    </location>
</feature>
<dbReference type="Proteomes" id="UP000095598">
    <property type="component" value="Unassembled WGS sequence"/>
</dbReference>
<evidence type="ECO:0000256" key="3">
    <source>
        <dbReference type="ARBA" id="ARBA00022448"/>
    </source>
</evidence>
<feature type="transmembrane region" description="Helical" evidence="11">
    <location>
        <begin position="272"/>
        <end position="292"/>
    </location>
</feature>
<dbReference type="InterPro" id="IPR038770">
    <property type="entry name" value="Na+/solute_symporter_sf"/>
</dbReference>
<evidence type="ECO:0000256" key="8">
    <source>
        <dbReference type="ARBA" id="ARBA00023065"/>
    </source>
</evidence>
<keyword evidence="7" id="KW-0915">Sodium</keyword>
<feature type="transmembrane region" description="Helical" evidence="11">
    <location>
        <begin position="184"/>
        <end position="206"/>
    </location>
</feature>
<evidence type="ECO:0000256" key="11">
    <source>
        <dbReference type="SAM" id="Phobius"/>
    </source>
</evidence>
<dbReference type="Pfam" id="PF00999">
    <property type="entry name" value="Na_H_Exchanger"/>
    <property type="match status" value="1"/>
</dbReference>
<reference evidence="13 14" key="1">
    <citation type="submission" date="2015-09" db="EMBL/GenBank/DDBJ databases">
        <authorList>
            <consortium name="Pathogen Informatics"/>
        </authorList>
    </citation>
    <scope>NUCLEOTIDE SEQUENCE [LARGE SCALE GENOMIC DNA]</scope>
    <source>
        <strain evidence="13 14">2789STDY5608868</strain>
    </source>
</reference>
<evidence type="ECO:0000256" key="7">
    <source>
        <dbReference type="ARBA" id="ARBA00023053"/>
    </source>
</evidence>
<keyword evidence="10" id="KW-0739">Sodium transport</keyword>
<comment type="subcellular location">
    <subcellularLocation>
        <location evidence="1">Membrane</location>
        <topology evidence="1">Multi-pass membrane protein</topology>
    </subcellularLocation>
</comment>
<dbReference type="PANTHER" id="PTHR43562">
    <property type="entry name" value="NAPA-TYPE SODIUM/HYDROGEN ANTIPORTER"/>
    <property type="match status" value="1"/>
</dbReference>
<feature type="domain" description="Cation/H+ exchanger transmembrane" evidence="12">
    <location>
        <begin position="19"/>
        <end position="387"/>
    </location>
</feature>
<name>A0A173UET3_ANAHA</name>